<dbReference type="EMBL" id="JADNRY010000199">
    <property type="protein sequence ID" value="KAF9061511.1"/>
    <property type="molecule type" value="Genomic_DNA"/>
</dbReference>
<dbReference type="Proteomes" id="UP000772434">
    <property type="component" value="Unassembled WGS sequence"/>
</dbReference>
<evidence type="ECO:0000256" key="1">
    <source>
        <dbReference type="SAM" id="MobiDB-lite"/>
    </source>
</evidence>
<feature type="region of interest" description="Disordered" evidence="1">
    <location>
        <begin position="107"/>
        <end position="150"/>
    </location>
</feature>
<evidence type="ECO:0000313" key="2">
    <source>
        <dbReference type="EMBL" id="KAF9061511.1"/>
    </source>
</evidence>
<feature type="region of interest" description="Disordered" evidence="1">
    <location>
        <begin position="43"/>
        <end position="95"/>
    </location>
</feature>
<accession>A0A9P5PDU4</accession>
<dbReference type="AlphaFoldDB" id="A0A9P5PDU4"/>
<feature type="compositionally biased region" description="Polar residues" evidence="1">
    <location>
        <begin position="117"/>
        <end position="133"/>
    </location>
</feature>
<feature type="compositionally biased region" description="Polar residues" evidence="1">
    <location>
        <begin position="79"/>
        <end position="95"/>
    </location>
</feature>
<feature type="region of interest" description="Disordered" evidence="1">
    <location>
        <begin position="168"/>
        <end position="195"/>
    </location>
</feature>
<comment type="caution">
    <text evidence="2">The sequence shown here is derived from an EMBL/GenBank/DDBJ whole genome shotgun (WGS) entry which is preliminary data.</text>
</comment>
<protein>
    <submittedName>
        <fullName evidence="2">Uncharacterized protein</fullName>
    </submittedName>
</protein>
<evidence type="ECO:0000313" key="3">
    <source>
        <dbReference type="Proteomes" id="UP000772434"/>
    </source>
</evidence>
<feature type="compositionally biased region" description="Polar residues" evidence="1">
    <location>
        <begin position="139"/>
        <end position="150"/>
    </location>
</feature>
<name>A0A9P5PDU4_9AGAR</name>
<keyword evidence="3" id="KW-1185">Reference proteome</keyword>
<reference evidence="2" key="1">
    <citation type="submission" date="2020-11" db="EMBL/GenBank/DDBJ databases">
        <authorList>
            <consortium name="DOE Joint Genome Institute"/>
            <person name="Ahrendt S."/>
            <person name="Riley R."/>
            <person name="Andreopoulos W."/>
            <person name="Labutti K."/>
            <person name="Pangilinan J."/>
            <person name="Ruiz-Duenas F.J."/>
            <person name="Barrasa J.M."/>
            <person name="Sanchez-Garcia M."/>
            <person name="Camarero S."/>
            <person name="Miyauchi S."/>
            <person name="Serrano A."/>
            <person name="Linde D."/>
            <person name="Babiker R."/>
            <person name="Drula E."/>
            <person name="Ayuso-Fernandez I."/>
            <person name="Pacheco R."/>
            <person name="Padilla G."/>
            <person name="Ferreira P."/>
            <person name="Barriuso J."/>
            <person name="Kellner H."/>
            <person name="Castanera R."/>
            <person name="Alfaro M."/>
            <person name="Ramirez L."/>
            <person name="Pisabarro A.G."/>
            <person name="Kuo A."/>
            <person name="Tritt A."/>
            <person name="Lipzen A."/>
            <person name="He G."/>
            <person name="Yan M."/>
            <person name="Ng V."/>
            <person name="Cullen D."/>
            <person name="Martin F."/>
            <person name="Rosso M.-N."/>
            <person name="Henrissat B."/>
            <person name="Hibbett D."/>
            <person name="Martinez A.T."/>
            <person name="Grigoriev I.V."/>
        </authorList>
    </citation>
    <scope>NUCLEOTIDE SEQUENCE</scope>
    <source>
        <strain evidence="2">AH 40177</strain>
    </source>
</reference>
<organism evidence="2 3">
    <name type="scientific">Rhodocollybia butyracea</name>
    <dbReference type="NCBI Taxonomy" id="206335"/>
    <lineage>
        <taxon>Eukaryota</taxon>
        <taxon>Fungi</taxon>
        <taxon>Dikarya</taxon>
        <taxon>Basidiomycota</taxon>
        <taxon>Agaricomycotina</taxon>
        <taxon>Agaricomycetes</taxon>
        <taxon>Agaricomycetidae</taxon>
        <taxon>Agaricales</taxon>
        <taxon>Marasmiineae</taxon>
        <taxon>Omphalotaceae</taxon>
        <taxon>Rhodocollybia</taxon>
    </lineage>
</organism>
<sequence>MPQCVHTRINWGKMSHTEIQVTRSCNSASTMVTLIVTTCITGSPSSQSDSASSPPSSPLSSPIVETFSMDTPGPRLSAPNFQPNSQPLGSCQFTPTVQHNTEASGARVALSGPADAQATSASNPQAQASTICTVPSGPSEANPQAQASSVHTIPVGPAEAQAILGSAGGQLTSSPTTTPQLFGVHAGPSGQGTTSTGHNLVPRPGIPFPHDIVQPAHNIILVFPYGLI</sequence>
<proteinExistence type="predicted"/>
<feature type="compositionally biased region" description="Low complexity" evidence="1">
    <location>
        <begin position="43"/>
        <end position="62"/>
    </location>
</feature>
<feature type="compositionally biased region" description="Polar residues" evidence="1">
    <location>
        <begin position="169"/>
        <end position="180"/>
    </location>
</feature>
<gene>
    <name evidence="2" type="ORF">BDP27DRAFT_1428876</name>
</gene>